<name>A0A9K3DLU0_HELAN</name>
<dbReference type="EMBL" id="MNCJ02000332">
    <property type="protein sequence ID" value="KAF5757385.1"/>
    <property type="molecule type" value="Genomic_DNA"/>
</dbReference>
<dbReference type="AlphaFoldDB" id="A0A9K3DLU0"/>
<gene>
    <name evidence="1" type="ORF">HanXRQr2_Chr17g0826091</name>
</gene>
<evidence type="ECO:0000313" key="2">
    <source>
        <dbReference type="Proteomes" id="UP000215914"/>
    </source>
</evidence>
<accession>A0A9K3DLU0</accession>
<proteinExistence type="predicted"/>
<dbReference type="Gramene" id="mRNA:HanXRQr2_Chr17g0826091">
    <property type="protein sequence ID" value="mRNA:HanXRQr2_Chr17g0826091"/>
    <property type="gene ID" value="HanXRQr2_Chr17g0826091"/>
</dbReference>
<comment type="caution">
    <text evidence="1">The sequence shown here is derived from an EMBL/GenBank/DDBJ whole genome shotgun (WGS) entry which is preliminary data.</text>
</comment>
<reference evidence="1" key="2">
    <citation type="submission" date="2020-06" db="EMBL/GenBank/DDBJ databases">
        <title>Helianthus annuus Genome sequencing and assembly Release 2.</title>
        <authorList>
            <person name="Gouzy J."/>
            <person name="Langlade N."/>
            <person name="Munos S."/>
        </authorList>
    </citation>
    <scope>NUCLEOTIDE SEQUENCE</scope>
    <source>
        <tissue evidence="1">Leaves</tissue>
    </source>
</reference>
<sequence length="68" mass="7933">MVELNHLNLEMIVHPQQNLHFSNKVGIQEHVILHIVYQILIRKFPIVQEETSTCSVRLAMVGTRLNRC</sequence>
<organism evidence="1 2">
    <name type="scientific">Helianthus annuus</name>
    <name type="common">Common sunflower</name>
    <dbReference type="NCBI Taxonomy" id="4232"/>
    <lineage>
        <taxon>Eukaryota</taxon>
        <taxon>Viridiplantae</taxon>
        <taxon>Streptophyta</taxon>
        <taxon>Embryophyta</taxon>
        <taxon>Tracheophyta</taxon>
        <taxon>Spermatophyta</taxon>
        <taxon>Magnoliopsida</taxon>
        <taxon>eudicotyledons</taxon>
        <taxon>Gunneridae</taxon>
        <taxon>Pentapetalae</taxon>
        <taxon>asterids</taxon>
        <taxon>campanulids</taxon>
        <taxon>Asterales</taxon>
        <taxon>Asteraceae</taxon>
        <taxon>Asteroideae</taxon>
        <taxon>Heliantheae alliance</taxon>
        <taxon>Heliantheae</taxon>
        <taxon>Helianthus</taxon>
    </lineage>
</organism>
<keyword evidence="2" id="KW-1185">Reference proteome</keyword>
<evidence type="ECO:0000313" key="1">
    <source>
        <dbReference type="EMBL" id="KAF5757385.1"/>
    </source>
</evidence>
<dbReference type="Proteomes" id="UP000215914">
    <property type="component" value="Unassembled WGS sequence"/>
</dbReference>
<reference evidence="1" key="1">
    <citation type="journal article" date="2017" name="Nature">
        <title>The sunflower genome provides insights into oil metabolism, flowering and Asterid evolution.</title>
        <authorList>
            <person name="Badouin H."/>
            <person name="Gouzy J."/>
            <person name="Grassa C.J."/>
            <person name="Murat F."/>
            <person name="Staton S.E."/>
            <person name="Cottret L."/>
            <person name="Lelandais-Briere C."/>
            <person name="Owens G.L."/>
            <person name="Carrere S."/>
            <person name="Mayjonade B."/>
            <person name="Legrand L."/>
            <person name="Gill N."/>
            <person name="Kane N.C."/>
            <person name="Bowers J.E."/>
            <person name="Hubner S."/>
            <person name="Bellec A."/>
            <person name="Berard A."/>
            <person name="Berges H."/>
            <person name="Blanchet N."/>
            <person name="Boniface M.C."/>
            <person name="Brunel D."/>
            <person name="Catrice O."/>
            <person name="Chaidir N."/>
            <person name="Claudel C."/>
            <person name="Donnadieu C."/>
            <person name="Faraut T."/>
            <person name="Fievet G."/>
            <person name="Helmstetter N."/>
            <person name="King M."/>
            <person name="Knapp S.J."/>
            <person name="Lai Z."/>
            <person name="Le Paslier M.C."/>
            <person name="Lippi Y."/>
            <person name="Lorenzon L."/>
            <person name="Mandel J.R."/>
            <person name="Marage G."/>
            <person name="Marchand G."/>
            <person name="Marquand E."/>
            <person name="Bret-Mestries E."/>
            <person name="Morien E."/>
            <person name="Nambeesan S."/>
            <person name="Nguyen T."/>
            <person name="Pegot-Espagnet P."/>
            <person name="Pouilly N."/>
            <person name="Raftis F."/>
            <person name="Sallet E."/>
            <person name="Schiex T."/>
            <person name="Thomas J."/>
            <person name="Vandecasteele C."/>
            <person name="Vares D."/>
            <person name="Vear F."/>
            <person name="Vautrin S."/>
            <person name="Crespi M."/>
            <person name="Mangin B."/>
            <person name="Burke J.M."/>
            <person name="Salse J."/>
            <person name="Munos S."/>
            <person name="Vincourt P."/>
            <person name="Rieseberg L.H."/>
            <person name="Langlade N.B."/>
        </authorList>
    </citation>
    <scope>NUCLEOTIDE SEQUENCE</scope>
    <source>
        <tissue evidence="1">Leaves</tissue>
    </source>
</reference>
<protein>
    <submittedName>
        <fullName evidence="1">Uncharacterized protein</fullName>
    </submittedName>
</protein>